<keyword evidence="1" id="KW-0472">Membrane</keyword>
<protein>
    <recommendedName>
        <fullName evidence="2">CAAX prenyl protease 2/Lysostaphin resistance protein A-like domain-containing protein</fullName>
    </recommendedName>
</protein>
<name>A0A7Y9RTQ2_9ACTN</name>
<feature type="transmembrane region" description="Helical" evidence="1">
    <location>
        <begin position="6"/>
        <end position="25"/>
    </location>
</feature>
<dbReference type="GO" id="GO:0004175">
    <property type="term" value="F:endopeptidase activity"/>
    <property type="evidence" value="ECO:0007669"/>
    <property type="project" value="UniProtKB-ARBA"/>
</dbReference>
<evidence type="ECO:0000256" key="1">
    <source>
        <dbReference type="SAM" id="Phobius"/>
    </source>
</evidence>
<dbReference type="Pfam" id="PF02517">
    <property type="entry name" value="Rce1-like"/>
    <property type="match status" value="1"/>
</dbReference>
<evidence type="ECO:0000313" key="4">
    <source>
        <dbReference type="Proteomes" id="UP000544110"/>
    </source>
</evidence>
<gene>
    <name evidence="3" type="ORF">BJ989_000681</name>
</gene>
<dbReference type="AlphaFoldDB" id="A0A7Y9RTQ2"/>
<keyword evidence="1" id="KW-0812">Transmembrane</keyword>
<evidence type="ECO:0000313" key="3">
    <source>
        <dbReference type="EMBL" id="NYG54377.1"/>
    </source>
</evidence>
<feature type="transmembrane region" description="Helical" evidence="1">
    <location>
        <begin position="32"/>
        <end position="55"/>
    </location>
</feature>
<organism evidence="3 4">
    <name type="scientific">Nocardioides perillae</name>
    <dbReference type="NCBI Taxonomy" id="1119534"/>
    <lineage>
        <taxon>Bacteria</taxon>
        <taxon>Bacillati</taxon>
        <taxon>Actinomycetota</taxon>
        <taxon>Actinomycetes</taxon>
        <taxon>Propionibacteriales</taxon>
        <taxon>Nocardioidaceae</taxon>
        <taxon>Nocardioides</taxon>
    </lineage>
</organism>
<accession>A0A7Y9RTQ2</accession>
<proteinExistence type="predicted"/>
<dbReference type="GO" id="GO:0080120">
    <property type="term" value="P:CAAX-box protein maturation"/>
    <property type="evidence" value="ECO:0007669"/>
    <property type="project" value="UniProtKB-ARBA"/>
</dbReference>
<feature type="transmembrane region" description="Helical" evidence="1">
    <location>
        <begin position="82"/>
        <end position="103"/>
    </location>
</feature>
<keyword evidence="4" id="KW-1185">Reference proteome</keyword>
<feature type="transmembrane region" description="Helical" evidence="1">
    <location>
        <begin position="200"/>
        <end position="221"/>
    </location>
</feature>
<reference evidence="3 4" key="1">
    <citation type="submission" date="2020-07" db="EMBL/GenBank/DDBJ databases">
        <title>Sequencing the genomes of 1000 actinobacteria strains.</title>
        <authorList>
            <person name="Klenk H.-P."/>
        </authorList>
    </citation>
    <scope>NUCLEOTIDE SEQUENCE [LARGE SCALE GENOMIC DNA]</scope>
    <source>
        <strain evidence="3 4">DSM 24552</strain>
    </source>
</reference>
<dbReference type="Proteomes" id="UP000544110">
    <property type="component" value="Unassembled WGS sequence"/>
</dbReference>
<dbReference type="EMBL" id="JACCAC010000001">
    <property type="protein sequence ID" value="NYG54377.1"/>
    <property type="molecule type" value="Genomic_DNA"/>
</dbReference>
<feature type="transmembrane region" description="Helical" evidence="1">
    <location>
        <begin position="164"/>
        <end position="188"/>
    </location>
</feature>
<dbReference type="RefSeq" id="WP_179517011.1">
    <property type="nucleotide sequence ID" value="NZ_JACCAC010000001.1"/>
</dbReference>
<dbReference type="InterPro" id="IPR003675">
    <property type="entry name" value="Rce1/LyrA-like_dom"/>
</dbReference>
<keyword evidence="1" id="KW-1133">Transmembrane helix</keyword>
<feature type="domain" description="CAAX prenyl protease 2/Lysostaphin resistance protein A-like" evidence="2">
    <location>
        <begin position="126"/>
        <end position="211"/>
    </location>
</feature>
<evidence type="ECO:0000259" key="2">
    <source>
        <dbReference type="Pfam" id="PF02517"/>
    </source>
</evidence>
<comment type="caution">
    <text evidence="3">The sequence shown here is derived from an EMBL/GenBank/DDBJ whole genome shotgun (WGS) entry which is preliminary data.</text>
</comment>
<sequence>MNRQQATTLVFAAVGASVLGFLLRVEPGSSTFYALTFGLAAVWAVGAFAAGPLHLGRVGDGLYLRQLFGPAVWTWAQGRRPVIIGVGGGVVLATVFVLGGLLVRELTFLEPLERAIAQVVQFANQGSAPLLLVITVLNGLAEETFFRGAVFDAVPHRKVVVSTALYVVATALTGNVMLAFAAIVIGAVTGYQRLVTGGILAPMLTHITWSVTMLYALPAIFVA</sequence>
<feature type="transmembrane region" description="Helical" evidence="1">
    <location>
        <begin position="115"/>
        <end position="137"/>
    </location>
</feature>